<reference evidence="2 3" key="1">
    <citation type="submission" date="2016-08" db="EMBL/GenBank/DDBJ databases">
        <title>Evolution of the type three secretion system and type three effector repertoires in Xanthomonas.</title>
        <authorList>
            <person name="Merda D."/>
            <person name="Briand M."/>
            <person name="Bosis E."/>
            <person name="Rousseau C."/>
            <person name="Portier P."/>
            <person name="Jacques M.-A."/>
            <person name="Fischer-Le Saux M."/>
        </authorList>
    </citation>
    <scope>NUCLEOTIDE SEQUENCE [LARGE SCALE GENOMIC DNA]</scope>
    <source>
        <strain evidence="2 3">CFBP 7645</strain>
    </source>
</reference>
<proteinExistence type="predicted"/>
<keyword evidence="1" id="KW-0472">Membrane</keyword>
<feature type="transmembrane region" description="Helical" evidence="1">
    <location>
        <begin position="90"/>
        <end position="111"/>
    </location>
</feature>
<protein>
    <submittedName>
        <fullName evidence="2">Uncharacterized protein</fullName>
    </submittedName>
</protein>
<name>A0A2S7AEM1_9XANT</name>
<feature type="transmembrane region" description="Helical" evidence="1">
    <location>
        <begin position="117"/>
        <end position="134"/>
    </location>
</feature>
<evidence type="ECO:0000313" key="2">
    <source>
        <dbReference type="EMBL" id="PPU08031.1"/>
    </source>
</evidence>
<organism evidence="2 3">
    <name type="scientific">Xanthomonas arboricola</name>
    <dbReference type="NCBI Taxonomy" id="56448"/>
    <lineage>
        <taxon>Bacteria</taxon>
        <taxon>Pseudomonadati</taxon>
        <taxon>Pseudomonadota</taxon>
        <taxon>Gammaproteobacteria</taxon>
        <taxon>Lysobacterales</taxon>
        <taxon>Lysobacteraceae</taxon>
        <taxon>Xanthomonas</taxon>
    </lineage>
</organism>
<dbReference type="Proteomes" id="UP000239204">
    <property type="component" value="Unassembled WGS sequence"/>
</dbReference>
<keyword evidence="1" id="KW-1133">Transmembrane helix</keyword>
<sequence>MAQVFNAIGKDAWTHVPTQDMGIGGQIVSPHIGELSSFLDRYNEAPKWFKIKQLDWLLADALCYAEVNQTMHTWRYPKWTRSGKFRWGKLALKVGAFVLTWGIWLAILGFLSTISGWWIGIWVTLTILNVGFGIRSKIKRDKLMVSMIDAYHTLDSIHPSWSNTWNSLQKSKDLGAKWPTPLLRLVEDKSRGHHA</sequence>
<dbReference type="EMBL" id="MIGY01000002">
    <property type="protein sequence ID" value="PPU08031.1"/>
    <property type="molecule type" value="Genomic_DNA"/>
</dbReference>
<evidence type="ECO:0000256" key="1">
    <source>
        <dbReference type="SAM" id="Phobius"/>
    </source>
</evidence>
<gene>
    <name evidence="2" type="ORF">XarjCFBP7645_10710</name>
</gene>
<accession>A0A2S7AEM1</accession>
<dbReference type="AlphaFoldDB" id="A0A2S7AEM1"/>
<keyword evidence="1" id="KW-0812">Transmembrane</keyword>
<evidence type="ECO:0000313" key="3">
    <source>
        <dbReference type="Proteomes" id="UP000239204"/>
    </source>
</evidence>
<comment type="caution">
    <text evidence="2">The sequence shown here is derived from an EMBL/GenBank/DDBJ whole genome shotgun (WGS) entry which is preliminary data.</text>
</comment>